<keyword evidence="3" id="KW-1185">Reference proteome</keyword>
<keyword evidence="1" id="KW-0732">Signal</keyword>
<sequence length="369" mass="41934">MLNYRYLIILLGLCLIENVPAHAQTATNAAPPAQPTAKQLPAIPVNSESFFTENTPTDVAPAFGTDLYSLAKTVDAFHPSKKNVLQAHFGNDFNYKNEHSTQIGLASLQHLTKNLYSTSALTNRHLSDETYKTYYNLQTSGLLYKFDKGIIGLSYDHYTGDIDMNGFTINSSYQFDSSTELLFFSGKRPHNAPGAILQNVYEHFYALGLQKNINDRLTLDLGYDISNLSDGNQYKNYSFNGIYKLEHTNAYADSLLFDYSHGSYDKFSPAYDTPSKNDYYALGLRRDWPVYSQKRIWSWTTKLGTVRDNNEPFSFLPSTEIKLTQNISKNQQLTAAFSYAWYQKRTDAEVNNNRKANNYSFALDYSITL</sequence>
<feature type="chain" id="PRO_5020677972" description="Beta-barrel porin 2" evidence="1">
    <location>
        <begin position="24"/>
        <end position="369"/>
    </location>
</feature>
<evidence type="ECO:0000313" key="3">
    <source>
        <dbReference type="Proteomes" id="UP000295188"/>
    </source>
</evidence>
<comment type="caution">
    <text evidence="2">The sequence shown here is derived from an EMBL/GenBank/DDBJ whole genome shotgun (WGS) entry which is preliminary data.</text>
</comment>
<evidence type="ECO:0000313" key="2">
    <source>
        <dbReference type="EMBL" id="TCS80440.1"/>
    </source>
</evidence>
<dbReference type="RefSeq" id="WP_132547911.1">
    <property type="nucleotide sequence ID" value="NZ_SMAA01000004.1"/>
</dbReference>
<evidence type="ECO:0000256" key="1">
    <source>
        <dbReference type="SAM" id="SignalP"/>
    </source>
</evidence>
<dbReference type="Proteomes" id="UP000295188">
    <property type="component" value="Unassembled WGS sequence"/>
</dbReference>
<reference evidence="2 3" key="1">
    <citation type="submission" date="2019-03" db="EMBL/GenBank/DDBJ databases">
        <title>Genomic Encyclopedia of Type Strains, Phase IV (KMG-IV): sequencing the most valuable type-strain genomes for metagenomic binning, comparative biology and taxonomic classification.</title>
        <authorList>
            <person name="Goeker M."/>
        </authorList>
    </citation>
    <scope>NUCLEOTIDE SEQUENCE [LARGE SCALE GENOMIC DNA]</scope>
    <source>
        <strain evidence="2 3">DSM 20467</strain>
    </source>
</reference>
<organism evidence="2 3">
    <name type="scientific">Pectinatus cerevisiiphilus</name>
    <dbReference type="NCBI Taxonomy" id="86956"/>
    <lineage>
        <taxon>Bacteria</taxon>
        <taxon>Bacillati</taxon>
        <taxon>Bacillota</taxon>
        <taxon>Negativicutes</taxon>
        <taxon>Selenomonadales</taxon>
        <taxon>Selenomonadaceae</taxon>
        <taxon>Pectinatus</taxon>
    </lineage>
</organism>
<dbReference type="OrthoDB" id="9808813at2"/>
<name>A0A4R3KBQ9_9FIRM</name>
<dbReference type="AlphaFoldDB" id="A0A4R3KBQ9"/>
<protein>
    <recommendedName>
        <fullName evidence="4">Beta-barrel porin 2</fullName>
    </recommendedName>
</protein>
<dbReference type="EMBL" id="SMAA01000004">
    <property type="protein sequence ID" value="TCS80440.1"/>
    <property type="molecule type" value="Genomic_DNA"/>
</dbReference>
<gene>
    <name evidence="2" type="ORF">EDC37_10442</name>
</gene>
<evidence type="ECO:0008006" key="4">
    <source>
        <dbReference type="Google" id="ProtNLM"/>
    </source>
</evidence>
<proteinExistence type="predicted"/>
<feature type="signal peptide" evidence="1">
    <location>
        <begin position="1"/>
        <end position="23"/>
    </location>
</feature>
<accession>A0A4R3KBQ9</accession>